<dbReference type="InterPro" id="IPR001647">
    <property type="entry name" value="HTH_TetR"/>
</dbReference>
<proteinExistence type="predicted"/>
<dbReference type="InterPro" id="IPR050109">
    <property type="entry name" value="HTH-type_TetR-like_transc_reg"/>
</dbReference>
<dbReference type="AlphaFoldDB" id="A0A4P6EUA1"/>
<feature type="DNA-binding region" description="H-T-H motif" evidence="4">
    <location>
        <begin position="31"/>
        <end position="50"/>
    </location>
</feature>
<dbReference type="Pfam" id="PF00440">
    <property type="entry name" value="TetR_N"/>
    <property type="match status" value="1"/>
</dbReference>
<evidence type="ECO:0000256" key="1">
    <source>
        <dbReference type="ARBA" id="ARBA00023015"/>
    </source>
</evidence>
<evidence type="ECO:0000256" key="4">
    <source>
        <dbReference type="PROSITE-ProRule" id="PRU00335"/>
    </source>
</evidence>
<dbReference type="EMBL" id="CP035492">
    <property type="protein sequence ID" value="QAY66504.1"/>
    <property type="molecule type" value="Genomic_DNA"/>
</dbReference>
<dbReference type="PANTHER" id="PTHR30055:SF234">
    <property type="entry name" value="HTH-TYPE TRANSCRIPTIONAL REGULATOR BETI"/>
    <property type="match status" value="1"/>
</dbReference>
<organism evidence="6 7">
    <name type="scientific">Paenibacillus protaetiae</name>
    <dbReference type="NCBI Taxonomy" id="2509456"/>
    <lineage>
        <taxon>Bacteria</taxon>
        <taxon>Bacillati</taxon>
        <taxon>Bacillota</taxon>
        <taxon>Bacilli</taxon>
        <taxon>Bacillales</taxon>
        <taxon>Paenibacillaceae</taxon>
        <taxon>Paenibacillus</taxon>
    </lineage>
</organism>
<keyword evidence="2 4" id="KW-0238">DNA-binding</keyword>
<keyword evidence="3" id="KW-0804">Transcription</keyword>
<gene>
    <name evidence="6" type="ORF">ET464_08855</name>
</gene>
<sequence length="195" mass="21475">MKNEQRREQTTRLLLETAKALLQDKSCHAITMQDIMEKSSLSKGAIFHYVKSKDELFAWVLLDRLEELNASFLKEAAHAPASFEGPMSAIAGNLARLEDAGDITNKVLMYLLGREDDPAVAEALRQFYDRSASLSGEWIRKGQEQGVIRASIDPRKTADLLVLLSLGLRVRAGFPEGGAAAEDVSDFIAALLKAK</sequence>
<protein>
    <submittedName>
        <fullName evidence="6">TetR/AcrR family transcriptional regulator</fullName>
    </submittedName>
</protein>
<dbReference type="SUPFAM" id="SSF46689">
    <property type="entry name" value="Homeodomain-like"/>
    <property type="match status" value="1"/>
</dbReference>
<evidence type="ECO:0000259" key="5">
    <source>
        <dbReference type="PROSITE" id="PS50977"/>
    </source>
</evidence>
<dbReference type="KEGG" id="pprt:ET464_08855"/>
<dbReference type="PROSITE" id="PS50977">
    <property type="entry name" value="HTH_TETR_2"/>
    <property type="match status" value="1"/>
</dbReference>
<evidence type="ECO:0000256" key="2">
    <source>
        <dbReference type="ARBA" id="ARBA00023125"/>
    </source>
</evidence>
<dbReference type="InterPro" id="IPR009057">
    <property type="entry name" value="Homeodomain-like_sf"/>
</dbReference>
<evidence type="ECO:0000313" key="6">
    <source>
        <dbReference type="EMBL" id="QAY66504.1"/>
    </source>
</evidence>
<accession>A0A4P6EUA1</accession>
<evidence type="ECO:0000256" key="3">
    <source>
        <dbReference type="ARBA" id="ARBA00023163"/>
    </source>
</evidence>
<dbReference type="PANTHER" id="PTHR30055">
    <property type="entry name" value="HTH-TYPE TRANSCRIPTIONAL REGULATOR RUTR"/>
    <property type="match status" value="1"/>
</dbReference>
<dbReference type="GO" id="GO:0000976">
    <property type="term" value="F:transcription cis-regulatory region binding"/>
    <property type="evidence" value="ECO:0007669"/>
    <property type="project" value="TreeGrafter"/>
</dbReference>
<dbReference type="InterPro" id="IPR036271">
    <property type="entry name" value="Tet_transcr_reg_TetR-rel_C_sf"/>
</dbReference>
<feature type="domain" description="HTH tetR-type" evidence="5">
    <location>
        <begin position="8"/>
        <end position="68"/>
    </location>
</feature>
<evidence type="ECO:0000313" key="7">
    <source>
        <dbReference type="Proteomes" id="UP000293568"/>
    </source>
</evidence>
<keyword evidence="1" id="KW-0805">Transcription regulation</keyword>
<dbReference type="OrthoDB" id="9814703at2"/>
<keyword evidence="7" id="KW-1185">Reference proteome</keyword>
<reference evidence="6 7" key="1">
    <citation type="submission" date="2019-01" db="EMBL/GenBank/DDBJ databases">
        <title>Genome sequencing of strain FW100M-2.</title>
        <authorList>
            <person name="Heo J."/>
            <person name="Kim S.-J."/>
            <person name="Kim J.-S."/>
            <person name="Hong S.-B."/>
            <person name="Kwon S.-W."/>
        </authorList>
    </citation>
    <scope>NUCLEOTIDE SEQUENCE [LARGE SCALE GENOMIC DNA]</scope>
    <source>
        <strain evidence="6 7">FW100M-2</strain>
    </source>
</reference>
<dbReference type="Gene3D" id="1.10.357.10">
    <property type="entry name" value="Tetracycline Repressor, domain 2"/>
    <property type="match status" value="1"/>
</dbReference>
<dbReference type="SUPFAM" id="SSF48498">
    <property type="entry name" value="Tetracyclin repressor-like, C-terminal domain"/>
    <property type="match status" value="1"/>
</dbReference>
<name>A0A4P6EUA1_9BACL</name>
<dbReference type="RefSeq" id="WP_129440159.1">
    <property type="nucleotide sequence ID" value="NZ_CP035492.1"/>
</dbReference>
<dbReference type="Proteomes" id="UP000293568">
    <property type="component" value="Chromosome"/>
</dbReference>
<dbReference type="GO" id="GO:0003700">
    <property type="term" value="F:DNA-binding transcription factor activity"/>
    <property type="evidence" value="ECO:0007669"/>
    <property type="project" value="TreeGrafter"/>
</dbReference>